<feature type="compositionally biased region" description="Polar residues" evidence="1">
    <location>
        <begin position="60"/>
        <end position="71"/>
    </location>
</feature>
<feature type="compositionally biased region" description="Polar residues" evidence="1">
    <location>
        <begin position="240"/>
        <end position="265"/>
    </location>
</feature>
<protein>
    <submittedName>
        <fullName evidence="2">Uncharacterized protein</fullName>
    </submittedName>
</protein>
<feature type="compositionally biased region" description="Polar residues" evidence="1">
    <location>
        <begin position="119"/>
        <end position="141"/>
    </location>
</feature>
<evidence type="ECO:0000256" key="1">
    <source>
        <dbReference type="SAM" id="MobiDB-lite"/>
    </source>
</evidence>
<proteinExistence type="predicted"/>
<feature type="region of interest" description="Disordered" evidence="1">
    <location>
        <begin position="340"/>
        <end position="361"/>
    </location>
</feature>
<sequence>MDRGKKGSPDPGGSKNSARTFLKVSGPSCDHRQDDRFSDGEDTGERNFGLKICSLLVGDTSGSNPVESSSVRGRKSEKSTTVQPSVSMECVSANIAIEKDVFLQPGGTKIEAQALRPTASGSRSSMMGPSNSNLVPVTESSTPALHPRKFLSKSMEDLHVNFDCKVSPSVPPMDSETNWPVLKIPLRPVEKTPRADCKLFGLIPKAKNTGHGEGPTEISASQVQSISGAKHIPGSEKSKMATNVNSHRETSPVQSISSTKQNSGSEKSKMAANGYSHREPSFTNSTVSDGFSSNFVQENEDTVCKKVPICTDETSVDPPTPAAQPSSTEALEMEVSPNPVALDQISSHDVHTGSSGGLHTS</sequence>
<feature type="region of interest" description="Disordered" evidence="1">
    <location>
        <begin position="1"/>
        <end position="83"/>
    </location>
</feature>
<accession>A0A1B8XU85</accession>
<dbReference type="EMBL" id="KV462109">
    <property type="protein sequence ID" value="OCA14223.1"/>
    <property type="molecule type" value="Genomic_DNA"/>
</dbReference>
<reference evidence="2" key="3">
    <citation type="submission" date="2016-05" db="EMBL/GenBank/DDBJ databases">
        <title>WGS assembly of Xenopus tropicalis.</title>
        <authorList>
            <person name="Sessions A."/>
            <person name="Jenkins J."/>
            <person name="Mitros T."/>
            <person name="Lyons J.T."/>
            <person name="Dichmann D.S."/>
            <person name="Robert J."/>
            <person name="Harland R.M."/>
            <person name="Rokhsar D.S."/>
        </authorList>
    </citation>
    <scope>NUCLEOTIDE SEQUENCE</scope>
    <source>
        <strain evidence="2">Nigerian</strain>
    </source>
</reference>
<feature type="region of interest" description="Disordered" evidence="1">
    <location>
        <begin position="206"/>
        <end position="286"/>
    </location>
</feature>
<feature type="compositionally biased region" description="Basic and acidic residues" evidence="1">
    <location>
        <begin position="29"/>
        <end position="45"/>
    </location>
</feature>
<feature type="compositionally biased region" description="Polar residues" evidence="1">
    <location>
        <begin position="218"/>
        <end position="227"/>
    </location>
</feature>
<evidence type="ECO:0000313" key="2">
    <source>
        <dbReference type="EMBL" id="OCA14223.1"/>
    </source>
</evidence>
<gene>
    <name evidence="2" type="ORF">XENTR_v90027537mg</name>
</gene>
<dbReference type="AlphaFoldDB" id="A0A1B8XU85"/>
<feature type="region of interest" description="Disordered" evidence="1">
    <location>
        <begin position="118"/>
        <end position="141"/>
    </location>
</feature>
<organism evidence="2">
    <name type="scientific">Xenopus tropicalis</name>
    <name type="common">Western clawed frog</name>
    <name type="synonym">Silurana tropicalis</name>
    <dbReference type="NCBI Taxonomy" id="8364"/>
    <lineage>
        <taxon>Eukaryota</taxon>
        <taxon>Metazoa</taxon>
        <taxon>Chordata</taxon>
        <taxon>Craniata</taxon>
        <taxon>Vertebrata</taxon>
        <taxon>Euteleostomi</taxon>
        <taxon>Amphibia</taxon>
        <taxon>Batrachia</taxon>
        <taxon>Anura</taxon>
        <taxon>Pipoidea</taxon>
        <taxon>Pipidae</taxon>
        <taxon>Xenopodinae</taxon>
        <taxon>Xenopus</taxon>
        <taxon>Silurana</taxon>
    </lineage>
</organism>
<reference evidence="2" key="2">
    <citation type="journal article" date="2010" name="Science">
        <title>The genome of the Western clawed frog Xenopus tropicalis.</title>
        <authorList>
            <person name="Hellsten U."/>
            <person name="Harland R.M."/>
            <person name="Gilchrist M.J."/>
            <person name="Hendrix D."/>
            <person name="Jurka J."/>
            <person name="Kapitonov V."/>
            <person name="Ovcharenko I."/>
            <person name="Putnam N.H."/>
            <person name="Shu S."/>
            <person name="Taher L."/>
            <person name="Blitz I.L."/>
            <person name="Blumberg B."/>
            <person name="Dichmann D.S."/>
            <person name="Dubchak I."/>
            <person name="Amaya E."/>
            <person name="Detter J.C."/>
            <person name="Fletcher R."/>
            <person name="Gerhard D.S."/>
            <person name="Goodstein D."/>
            <person name="Graves T."/>
            <person name="Grigoriev I.V."/>
            <person name="Grimwood J."/>
            <person name="Kawashima T."/>
            <person name="Lindquist E."/>
            <person name="Lucas S.M."/>
            <person name="Mead P.E."/>
            <person name="Mitros T."/>
            <person name="Ogino H."/>
            <person name="Ohta Y."/>
            <person name="Poliakov A.V."/>
            <person name="Pollet N."/>
            <person name="Robert J."/>
            <person name="Salamov A."/>
            <person name="Sater A.K."/>
            <person name="Schmutz J."/>
            <person name="Terry A."/>
            <person name="Vize P.D."/>
            <person name="Warren W.C."/>
            <person name="Wells D."/>
            <person name="Wills A."/>
            <person name="Wilson R.K."/>
            <person name="Zimmerman L.B."/>
            <person name="Zorn A.M."/>
            <person name="Grainger R."/>
            <person name="Grammer T."/>
            <person name="Khokha M.K."/>
            <person name="Richardson P.M."/>
            <person name="Rokhsar D.S."/>
        </authorList>
    </citation>
    <scope>NUCLEOTIDE SEQUENCE [LARGE SCALE GENOMIC DNA]</scope>
    <source>
        <strain evidence="2">Nigerian</strain>
    </source>
</reference>
<name>A0A1B8XU85_XENTR</name>
<reference evidence="2" key="1">
    <citation type="submission" date="2009-11" db="EMBL/GenBank/DDBJ databases">
        <authorList>
            <consortium name="US DOE Joint Genome Institute (JGI-PGF)"/>
            <person name="Ottilar R."/>
            <person name="Schmutz J."/>
            <person name="Salamov A."/>
            <person name="Cheng J.F."/>
            <person name="Lucas S."/>
            <person name="Pitluck S."/>
            <person name="Gundlach H."/>
            <person name="Guo Y."/>
            <person name="Haberer G."/>
            <person name="Nasrallah J."/>
            <person name="Mayer K.F.X."/>
            <person name="van de Peer Y."/>
            <person name="Weigel D."/>
            <person name="Grigoriev I.V."/>
        </authorList>
    </citation>
    <scope>NUCLEOTIDE SEQUENCE</scope>
    <source>
        <strain evidence="2">Nigerian</strain>
    </source>
</reference>